<dbReference type="InParanoid" id="K7L4H9"/>
<dbReference type="Proteomes" id="UP000008827">
    <property type="component" value="Chromosome 8"/>
</dbReference>
<evidence type="ECO:0000313" key="3">
    <source>
        <dbReference type="EnsemblPlants" id="KRH41278"/>
    </source>
</evidence>
<reference evidence="3" key="2">
    <citation type="submission" date="2018-02" db="UniProtKB">
        <authorList>
            <consortium name="EnsemblPlants"/>
        </authorList>
    </citation>
    <scope>IDENTIFICATION</scope>
    <source>
        <strain evidence="3">Williams 82</strain>
    </source>
</reference>
<evidence type="ECO:0000313" key="4">
    <source>
        <dbReference type="Proteomes" id="UP000008827"/>
    </source>
</evidence>
<dbReference type="PaxDb" id="3847-GLYMA08G02430.1"/>
<protein>
    <submittedName>
        <fullName evidence="2 3">Uncharacterized protein</fullName>
    </submittedName>
</protein>
<keyword evidence="4" id="KW-1185">Reference proteome</keyword>
<dbReference type="Gramene" id="KRH41278">
    <property type="protein sequence ID" value="KRH41278"/>
    <property type="gene ID" value="GLYMA_08G020700"/>
</dbReference>
<evidence type="ECO:0000313" key="2">
    <source>
        <dbReference type="EMBL" id="KRH41278.1"/>
    </source>
</evidence>
<organism evidence="2">
    <name type="scientific">Glycine max</name>
    <name type="common">Soybean</name>
    <name type="synonym">Glycine hispida</name>
    <dbReference type="NCBI Taxonomy" id="3847"/>
    <lineage>
        <taxon>Eukaryota</taxon>
        <taxon>Viridiplantae</taxon>
        <taxon>Streptophyta</taxon>
        <taxon>Embryophyta</taxon>
        <taxon>Tracheophyta</taxon>
        <taxon>Spermatophyta</taxon>
        <taxon>Magnoliopsida</taxon>
        <taxon>eudicotyledons</taxon>
        <taxon>Gunneridae</taxon>
        <taxon>Pentapetalae</taxon>
        <taxon>rosids</taxon>
        <taxon>fabids</taxon>
        <taxon>Fabales</taxon>
        <taxon>Fabaceae</taxon>
        <taxon>Papilionoideae</taxon>
        <taxon>50 kb inversion clade</taxon>
        <taxon>NPAAA clade</taxon>
        <taxon>indigoferoid/millettioid clade</taxon>
        <taxon>Phaseoleae</taxon>
        <taxon>Glycine</taxon>
        <taxon>Glycine subgen. Soja</taxon>
    </lineage>
</organism>
<feature type="compositionally biased region" description="Pro residues" evidence="1">
    <location>
        <begin position="55"/>
        <end position="67"/>
    </location>
</feature>
<feature type="compositionally biased region" description="Basic residues" evidence="1">
    <location>
        <begin position="85"/>
        <end position="94"/>
    </location>
</feature>
<feature type="compositionally biased region" description="Low complexity" evidence="1">
    <location>
        <begin position="109"/>
        <end position="119"/>
    </location>
</feature>
<dbReference type="HOGENOM" id="CLU_1848684_0_0_1"/>
<reference evidence="2 3" key="1">
    <citation type="journal article" date="2010" name="Nature">
        <title>Genome sequence of the palaeopolyploid soybean.</title>
        <authorList>
            <person name="Schmutz J."/>
            <person name="Cannon S.B."/>
            <person name="Schlueter J."/>
            <person name="Ma J."/>
            <person name="Mitros T."/>
            <person name="Nelson W."/>
            <person name="Hyten D.L."/>
            <person name="Song Q."/>
            <person name="Thelen J.J."/>
            <person name="Cheng J."/>
            <person name="Xu D."/>
            <person name="Hellsten U."/>
            <person name="May G.D."/>
            <person name="Yu Y."/>
            <person name="Sakurai T."/>
            <person name="Umezawa T."/>
            <person name="Bhattacharyya M.K."/>
            <person name="Sandhu D."/>
            <person name="Valliyodan B."/>
            <person name="Lindquist E."/>
            <person name="Peto M."/>
            <person name="Grant D."/>
            <person name="Shu S."/>
            <person name="Goodstein D."/>
            <person name="Barry K."/>
            <person name="Futrell-Griggs M."/>
            <person name="Abernathy B."/>
            <person name="Du J."/>
            <person name="Tian Z."/>
            <person name="Zhu L."/>
            <person name="Gill N."/>
            <person name="Joshi T."/>
            <person name="Libault M."/>
            <person name="Sethuraman A."/>
            <person name="Zhang X.-C."/>
            <person name="Shinozaki K."/>
            <person name="Nguyen H.T."/>
            <person name="Wing R.A."/>
            <person name="Cregan P."/>
            <person name="Specht J."/>
            <person name="Grimwood J."/>
            <person name="Rokhsar D."/>
            <person name="Stacey G."/>
            <person name="Shoemaker R.C."/>
            <person name="Jackson S.A."/>
        </authorList>
    </citation>
    <scope>NUCLEOTIDE SEQUENCE</scope>
    <source>
        <strain evidence="3">cv. Williams 82</strain>
        <tissue evidence="2">Callus</tissue>
    </source>
</reference>
<gene>
    <name evidence="2" type="ORF">GLYMA_08G020700</name>
</gene>
<dbReference type="EnsemblPlants" id="KRH41278">
    <property type="protein sequence ID" value="KRH41278"/>
    <property type="gene ID" value="GLYMA_08G020700"/>
</dbReference>
<accession>K7L4H9</accession>
<feature type="region of interest" description="Disordered" evidence="1">
    <location>
        <begin position="54"/>
        <end position="139"/>
    </location>
</feature>
<proteinExistence type="predicted"/>
<reference evidence="2" key="3">
    <citation type="submission" date="2018-07" db="EMBL/GenBank/DDBJ databases">
        <title>WGS assembly of Glycine max.</title>
        <authorList>
            <person name="Schmutz J."/>
            <person name="Cannon S."/>
            <person name="Schlueter J."/>
            <person name="Ma J."/>
            <person name="Mitros T."/>
            <person name="Nelson W."/>
            <person name="Hyten D."/>
            <person name="Song Q."/>
            <person name="Thelen J."/>
            <person name="Cheng J."/>
            <person name="Xu D."/>
            <person name="Hellsten U."/>
            <person name="May G."/>
            <person name="Yu Y."/>
            <person name="Sakurai T."/>
            <person name="Umezawa T."/>
            <person name="Bhattacharyya M."/>
            <person name="Sandhu D."/>
            <person name="Valliyodan B."/>
            <person name="Lindquist E."/>
            <person name="Peto M."/>
            <person name="Grant D."/>
            <person name="Shu S."/>
            <person name="Goodstein D."/>
            <person name="Barry K."/>
            <person name="Futrell-Griggs M."/>
            <person name="Abernathy B."/>
            <person name="Du J."/>
            <person name="Tian Z."/>
            <person name="Zhu L."/>
            <person name="Gill N."/>
            <person name="Joshi T."/>
            <person name="Libault M."/>
            <person name="Sethuraman A."/>
            <person name="Zhang X."/>
            <person name="Shinozaki K."/>
            <person name="Nguyen H."/>
            <person name="Wing R."/>
            <person name="Cregan P."/>
            <person name="Specht J."/>
            <person name="Grimwood J."/>
            <person name="Rokhsar D."/>
            <person name="Stacey G."/>
            <person name="Shoemaker R."/>
            <person name="Jackson S."/>
        </authorList>
    </citation>
    <scope>NUCLEOTIDE SEQUENCE</scope>
    <source>
        <tissue evidence="2">Callus</tissue>
    </source>
</reference>
<sequence length="139" mass="15083">MILCVLIHNVASKSKKKIGLGMGARALAWFKRNLHGSGLCNTCQAISLSAASPVTPLPFNPPSPPTPSSTHVRSSLHNEPLKSITHLRCHHHHRPDLNSPLPPSPTTPDPTSSPSNPNTACRLRATTTTIQIRRHHPRT</sequence>
<dbReference type="AlphaFoldDB" id="K7L4H9"/>
<evidence type="ECO:0000256" key="1">
    <source>
        <dbReference type="SAM" id="MobiDB-lite"/>
    </source>
</evidence>
<dbReference type="EMBL" id="CM000841">
    <property type="protein sequence ID" value="KRH41278.1"/>
    <property type="molecule type" value="Genomic_DNA"/>
</dbReference>
<name>K7L4H9_SOYBN</name>